<name>A0A3A6TWH2_9GAMM</name>
<dbReference type="InterPro" id="IPR052069">
    <property type="entry name" value="Ca-reg_mRNA-binding_domain"/>
</dbReference>
<dbReference type="Proteomes" id="UP000273022">
    <property type="component" value="Unassembled WGS sequence"/>
</dbReference>
<evidence type="ECO:0000313" key="4">
    <source>
        <dbReference type="Proteomes" id="UP000273022"/>
    </source>
</evidence>
<dbReference type="PANTHER" id="PTHR12962:SF1">
    <property type="entry name" value="COLD SHOCK DOMAIN-CONTAINING PROTEIN CG9705"/>
    <property type="match status" value="1"/>
</dbReference>
<dbReference type="GO" id="GO:0043488">
    <property type="term" value="P:regulation of mRNA stability"/>
    <property type="evidence" value="ECO:0007669"/>
    <property type="project" value="TreeGrafter"/>
</dbReference>
<dbReference type="SUPFAM" id="SSF50249">
    <property type="entry name" value="Nucleic acid-binding proteins"/>
    <property type="match status" value="1"/>
</dbReference>
<gene>
    <name evidence="3" type="ORF">D5R81_03925</name>
</gene>
<dbReference type="OrthoDB" id="72963at2"/>
<feature type="transmembrane region" description="Helical" evidence="1">
    <location>
        <begin position="86"/>
        <end position="103"/>
    </location>
</feature>
<dbReference type="Pfam" id="PF00313">
    <property type="entry name" value="CSD"/>
    <property type="match status" value="1"/>
</dbReference>
<dbReference type="Pfam" id="PF05901">
    <property type="entry name" value="Excalibur"/>
    <property type="match status" value="1"/>
</dbReference>
<evidence type="ECO:0000256" key="1">
    <source>
        <dbReference type="SAM" id="Phobius"/>
    </source>
</evidence>
<comment type="caution">
    <text evidence="3">The sequence shown here is derived from an EMBL/GenBank/DDBJ whole genome shotgun (WGS) entry which is preliminary data.</text>
</comment>
<keyword evidence="4" id="KW-1185">Reference proteome</keyword>
<organism evidence="3 4">
    <name type="scientific">Parashewanella spongiae</name>
    <dbReference type="NCBI Taxonomy" id="342950"/>
    <lineage>
        <taxon>Bacteria</taxon>
        <taxon>Pseudomonadati</taxon>
        <taxon>Pseudomonadota</taxon>
        <taxon>Gammaproteobacteria</taxon>
        <taxon>Alteromonadales</taxon>
        <taxon>Shewanellaceae</taxon>
        <taxon>Parashewanella</taxon>
    </lineage>
</organism>
<reference evidence="3 4" key="1">
    <citation type="submission" date="2018-09" db="EMBL/GenBank/DDBJ databases">
        <title>Phylogeny of the Shewanellaceae, and recommendation for two new genera, Pseudoshewanella and Parashewanella.</title>
        <authorList>
            <person name="Wang G."/>
        </authorList>
    </citation>
    <scope>NUCLEOTIDE SEQUENCE [LARGE SCALE GENOMIC DNA]</scope>
    <source>
        <strain evidence="3 4">KCTC 22492</strain>
    </source>
</reference>
<dbReference type="GO" id="GO:0005737">
    <property type="term" value="C:cytoplasm"/>
    <property type="evidence" value="ECO:0007669"/>
    <property type="project" value="TreeGrafter"/>
</dbReference>
<dbReference type="InterPro" id="IPR012340">
    <property type="entry name" value="NA-bd_OB-fold"/>
</dbReference>
<dbReference type="GO" id="GO:0003730">
    <property type="term" value="F:mRNA 3'-UTR binding"/>
    <property type="evidence" value="ECO:0007669"/>
    <property type="project" value="TreeGrafter"/>
</dbReference>
<dbReference type="PROSITE" id="PS51857">
    <property type="entry name" value="CSD_2"/>
    <property type="match status" value="1"/>
</dbReference>
<protein>
    <recommendedName>
        <fullName evidence="2">CSD domain-containing protein</fullName>
    </recommendedName>
</protein>
<dbReference type="Gene3D" id="2.40.50.140">
    <property type="entry name" value="Nucleic acid-binding proteins"/>
    <property type="match status" value="1"/>
</dbReference>
<dbReference type="RefSeq" id="WP_121852351.1">
    <property type="nucleotide sequence ID" value="NZ_CP037952.1"/>
</dbReference>
<dbReference type="PANTHER" id="PTHR12962">
    <property type="entry name" value="CALCIUM-REGULATED HEAT STABLE PROTEIN CRHSP-24-RELATED"/>
    <property type="match status" value="1"/>
</dbReference>
<dbReference type="EMBL" id="QYYH01000016">
    <property type="protein sequence ID" value="RJY18746.1"/>
    <property type="molecule type" value="Genomic_DNA"/>
</dbReference>
<accession>A0A3A6TWH2</accession>
<evidence type="ECO:0000259" key="2">
    <source>
        <dbReference type="PROSITE" id="PS51857"/>
    </source>
</evidence>
<evidence type="ECO:0000313" key="3">
    <source>
        <dbReference type="EMBL" id="RJY18746.1"/>
    </source>
</evidence>
<keyword evidence="1" id="KW-0472">Membrane</keyword>
<keyword evidence="1" id="KW-0812">Transmembrane</keyword>
<feature type="domain" description="CSD" evidence="2">
    <location>
        <begin position="1"/>
        <end position="66"/>
    </location>
</feature>
<dbReference type="AlphaFoldDB" id="A0A3A6TWH2"/>
<proteinExistence type="predicted"/>
<dbReference type="InterPro" id="IPR008613">
    <property type="entry name" value="Excalibur_Ca-bd_domain"/>
</dbReference>
<sequence>MYQGILKSWNDERGFGFIYSSSFNSNTFIHISALKHMSRKPVIGDVIHFDVETQSDGKQRAVHCRIEGVAKKAQRKRKTHRKKSSFMSKLVIIALLAGGVYLYQQYTKITAPHTPINSAPIFEPVPVEPTRTFESGPSRSSQKFSCNGKKHCSEMRSCAEATFYLNNCPGTIMDGDGDGKPCKRQHCGH</sequence>
<keyword evidence="1" id="KW-1133">Transmembrane helix</keyword>
<dbReference type="CDD" id="cd04458">
    <property type="entry name" value="CSP_CDS"/>
    <property type="match status" value="1"/>
</dbReference>
<dbReference type="InterPro" id="IPR002059">
    <property type="entry name" value="CSP_DNA-bd"/>
</dbReference>